<evidence type="ECO:0000313" key="9">
    <source>
        <dbReference type="Proteomes" id="UP000054498"/>
    </source>
</evidence>
<keyword evidence="9" id="KW-1185">Reference proteome</keyword>
<feature type="active site" description="Charge relay system" evidence="5">
    <location>
        <position position="102"/>
    </location>
</feature>
<evidence type="ECO:0000256" key="6">
    <source>
        <dbReference type="SAM" id="MobiDB-lite"/>
    </source>
</evidence>
<dbReference type="RefSeq" id="XP_013904560.1">
    <property type="nucleotide sequence ID" value="XM_014049106.1"/>
</dbReference>
<name>A0A0D2NLC7_9CHLO</name>
<feature type="region of interest" description="Disordered" evidence="6">
    <location>
        <begin position="1"/>
        <end position="29"/>
    </location>
</feature>
<dbReference type="InterPro" id="IPR003961">
    <property type="entry name" value="FN3_dom"/>
</dbReference>
<dbReference type="GO" id="GO:0004252">
    <property type="term" value="F:serine-type endopeptidase activity"/>
    <property type="evidence" value="ECO:0007669"/>
    <property type="project" value="UniProtKB-UniRule"/>
</dbReference>
<dbReference type="Pfam" id="PF00082">
    <property type="entry name" value="Peptidase_S8"/>
    <property type="match status" value="1"/>
</dbReference>
<dbReference type="Gene3D" id="2.60.40.10">
    <property type="entry name" value="Immunoglobulins"/>
    <property type="match status" value="1"/>
</dbReference>
<dbReference type="GeneID" id="25735288"/>
<gene>
    <name evidence="8" type="ORF">MNEG_2410</name>
</gene>
<dbReference type="InterPro" id="IPR050131">
    <property type="entry name" value="Peptidase_S8_subtilisin-like"/>
</dbReference>
<feature type="domain" description="Peptidase S8/S53" evidence="7">
    <location>
        <begin position="93"/>
        <end position="353"/>
    </location>
</feature>
<reference evidence="8 9" key="1">
    <citation type="journal article" date="2013" name="BMC Genomics">
        <title>Reconstruction of the lipid metabolism for the microalga Monoraphidium neglectum from its genome sequence reveals characteristics suitable for biofuel production.</title>
        <authorList>
            <person name="Bogen C."/>
            <person name="Al-Dilaimi A."/>
            <person name="Albersmeier A."/>
            <person name="Wichmann J."/>
            <person name="Grundmann M."/>
            <person name="Rupp O."/>
            <person name="Lauersen K.J."/>
            <person name="Blifernez-Klassen O."/>
            <person name="Kalinowski J."/>
            <person name="Goesmann A."/>
            <person name="Mussgnug J.H."/>
            <person name="Kruse O."/>
        </authorList>
    </citation>
    <scope>NUCLEOTIDE SEQUENCE [LARGE SCALE GENOMIC DNA]</scope>
    <source>
        <strain evidence="8 9">SAG 48.87</strain>
    </source>
</reference>
<accession>A0A0D2NLC7</accession>
<dbReference type="PANTHER" id="PTHR43806">
    <property type="entry name" value="PEPTIDASE S8"/>
    <property type="match status" value="1"/>
</dbReference>
<evidence type="ECO:0000256" key="4">
    <source>
        <dbReference type="ARBA" id="ARBA00022825"/>
    </source>
</evidence>
<dbReference type="PRINTS" id="PR00723">
    <property type="entry name" value="SUBTILISIN"/>
</dbReference>
<dbReference type="EC" id="3.4.21.-" evidence="8"/>
<dbReference type="SUPFAM" id="SSF52743">
    <property type="entry name" value="Subtilisin-like"/>
    <property type="match status" value="1"/>
</dbReference>
<dbReference type="CDD" id="cd00063">
    <property type="entry name" value="FN3"/>
    <property type="match status" value="1"/>
</dbReference>
<dbReference type="InterPro" id="IPR013783">
    <property type="entry name" value="Ig-like_fold"/>
</dbReference>
<feature type="active site" description="Charge relay system" evidence="5">
    <location>
        <position position="321"/>
    </location>
</feature>
<evidence type="ECO:0000313" key="8">
    <source>
        <dbReference type="EMBL" id="KIZ05541.1"/>
    </source>
</evidence>
<keyword evidence="4 5" id="KW-0720">Serine protease</keyword>
<dbReference type="InterPro" id="IPR015500">
    <property type="entry name" value="Peptidase_S8_subtilisin-rel"/>
</dbReference>
<dbReference type="PROSITE" id="PS51892">
    <property type="entry name" value="SUBTILASE"/>
    <property type="match status" value="1"/>
</dbReference>
<keyword evidence="3 5" id="KW-0378">Hydrolase</keyword>
<evidence type="ECO:0000256" key="5">
    <source>
        <dbReference type="PROSITE-ProRule" id="PRU01240"/>
    </source>
</evidence>
<dbReference type="GO" id="GO:0006508">
    <property type="term" value="P:proteolysis"/>
    <property type="evidence" value="ECO:0007669"/>
    <property type="project" value="UniProtKB-KW"/>
</dbReference>
<dbReference type="InterPro" id="IPR000209">
    <property type="entry name" value="Peptidase_S8/S53_dom"/>
</dbReference>
<dbReference type="InterPro" id="IPR036116">
    <property type="entry name" value="FN3_sf"/>
</dbReference>
<proteinExistence type="inferred from homology"/>
<dbReference type="PANTHER" id="PTHR43806:SF11">
    <property type="entry name" value="CEREVISIN-RELATED"/>
    <property type="match status" value="1"/>
</dbReference>
<dbReference type="Gene3D" id="3.40.50.200">
    <property type="entry name" value="Peptidase S8/S53 domain"/>
    <property type="match status" value="1"/>
</dbReference>
<dbReference type="KEGG" id="mng:MNEG_2410"/>
<dbReference type="PROSITE" id="PS00138">
    <property type="entry name" value="SUBTILASE_SER"/>
    <property type="match status" value="1"/>
</dbReference>
<dbReference type="InterPro" id="IPR036852">
    <property type="entry name" value="Peptidase_S8/S53_dom_sf"/>
</dbReference>
<dbReference type="AlphaFoldDB" id="A0A0D2NLC7"/>
<dbReference type="SUPFAM" id="SSF49265">
    <property type="entry name" value="Fibronectin type III"/>
    <property type="match status" value="1"/>
</dbReference>
<dbReference type="EMBL" id="KK100492">
    <property type="protein sequence ID" value="KIZ05541.1"/>
    <property type="molecule type" value="Genomic_DNA"/>
</dbReference>
<evidence type="ECO:0000256" key="2">
    <source>
        <dbReference type="ARBA" id="ARBA00022670"/>
    </source>
</evidence>
<keyword evidence="2 5" id="KW-0645">Protease</keyword>
<organism evidence="8 9">
    <name type="scientific">Monoraphidium neglectum</name>
    <dbReference type="NCBI Taxonomy" id="145388"/>
    <lineage>
        <taxon>Eukaryota</taxon>
        <taxon>Viridiplantae</taxon>
        <taxon>Chlorophyta</taxon>
        <taxon>core chlorophytes</taxon>
        <taxon>Chlorophyceae</taxon>
        <taxon>CS clade</taxon>
        <taxon>Sphaeropleales</taxon>
        <taxon>Selenastraceae</taxon>
        <taxon>Monoraphidium</taxon>
    </lineage>
</organism>
<protein>
    <submittedName>
        <fullName evidence="8">Peptidase S8/S53 subtilisin kexin sedolisin</fullName>
        <ecNumber evidence="8">3.4.21.-</ecNumber>
    </submittedName>
</protein>
<feature type="active site" description="Charge relay system" evidence="5">
    <location>
        <position position="148"/>
    </location>
</feature>
<dbReference type="Proteomes" id="UP000054498">
    <property type="component" value="Unassembled WGS sequence"/>
</dbReference>
<evidence type="ECO:0000256" key="1">
    <source>
        <dbReference type="ARBA" id="ARBA00011073"/>
    </source>
</evidence>
<sequence>MVAPGRGGAAIHCARDTRPQSDAAAAPPDVSVTSDYPMMAVTLVTVRSKVGLAALEANPNVADVFEDDVVTLQDAQSQALINQPEAAALGYLGAGCSMAMVDTGLNYLYPDFGPCTAVNTPPGTCRVVYMHDFNAQGDDGETDDRTRHGTCTSAIAAAVAPGAKLLGLDIFGVNPKTGDIEANTSDYIGAINWAIANKDAYNICVISMSFGGAKSFSKPCGTLPDAIAIQAARDAGIVSVVSSGNQRFKKGLSQPACAPAAVSVGAVYTSSGGSGGGGNCFDRGPLAADQVTCYSNSASYLTMLAPGDYVTAIGITQSGTSFAAPHVSGAVAVLKAAAAWATPDDIQSALTKAGKPVFDKANKITKPRLDLLRSLNILLDGALLTINGGAVGTNLRAVSLSPVLLRSAPAGATWCASDTNASPNDCCATAAFTGGNLTATLASPGDGNKTVNFFLRGGDGCGAPLIAKAQASILLEATPPSNVNITVVQGATYIDGVGYLTTNKVQVQITAEDAGGVTQMCISYSASAKALTKCKWEPFSPAPVALKLKTFQGRHVLRVTVRDTFGNEASAEQQLVRDTVKPKMRGKLQGVAGGGGNISLSWTAAEDAVGVAAYILVYRPAKLAPPSQCSTAPPVNGPWPPAVIPVPLAPGPGVLSADVGGLMTGTYYSFRLCARDAAGNVASGLTWGQQLA</sequence>
<evidence type="ECO:0000259" key="7">
    <source>
        <dbReference type="Pfam" id="PF00082"/>
    </source>
</evidence>
<evidence type="ECO:0000256" key="3">
    <source>
        <dbReference type="ARBA" id="ARBA00022801"/>
    </source>
</evidence>
<comment type="similarity">
    <text evidence="1 5">Belongs to the peptidase S8 family.</text>
</comment>
<dbReference type="OrthoDB" id="540438at2759"/>
<dbReference type="InterPro" id="IPR023828">
    <property type="entry name" value="Peptidase_S8_Ser-AS"/>
</dbReference>